<name>A0AAV8YPV9_9CUCU</name>
<dbReference type="AlphaFoldDB" id="A0AAV8YPV9"/>
<protein>
    <submittedName>
        <fullName evidence="2">Uncharacterized protein</fullName>
    </submittedName>
</protein>
<feature type="compositionally biased region" description="Low complexity" evidence="1">
    <location>
        <begin position="65"/>
        <end position="84"/>
    </location>
</feature>
<dbReference type="Proteomes" id="UP001162156">
    <property type="component" value="Unassembled WGS sequence"/>
</dbReference>
<evidence type="ECO:0000313" key="3">
    <source>
        <dbReference type="Proteomes" id="UP001162156"/>
    </source>
</evidence>
<dbReference type="EMBL" id="JANEYF010001958">
    <property type="protein sequence ID" value="KAJ8953703.1"/>
    <property type="molecule type" value="Genomic_DNA"/>
</dbReference>
<comment type="caution">
    <text evidence="2">The sequence shown here is derived from an EMBL/GenBank/DDBJ whole genome shotgun (WGS) entry which is preliminary data.</text>
</comment>
<accession>A0AAV8YPV9</accession>
<proteinExistence type="predicted"/>
<evidence type="ECO:0000313" key="2">
    <source>
        <dbReference type="EMBL" id="KAJ8953703.1"/>
    </source>
</evidence>
<sequence>MGESCNNILRHPGNTVDAALSIEHRRYNGHLIQISLLEGVLLRVHEKTEEEQEDEIFFSHRGSSKSRNNSFRRSVRTSTRSADSGLAFSDIGPSSHSDTELR</sequence>
<gene>
    <name evidence="2" type="ORF">NQ314_007312</name>
</gene>
<evidence type="ECO:0000256" key="1">
    <source>
        <dbReference type="SAM" id="MobiDB-lite"/>
    </source>
</evidence>
<keyword evidence="3" id="KW-1185">Reference proteome</keyword>
<reference evidence="2" key="1">
    <citation type="journal article" date="2023" name="Insect Mol. Biol.">
        <title>Genome sequencing provides insights into the evolution of gene families encoding plant cell wall-degrading enzymes in longhorned beetles.</title>
        <authorList>
            <person name="Shin N.R."/>
            <person name="Okamura Y."/>
            <person name="Kirsch R."/>
            <person name="Pauchet Y."/>
        </authorList>
    </citation>
    <scope>NUCLEOTIDE SEQUENCE</scope>
    <source>
        <strain evidence="2">RBIC_L_NR</strain>
    </source>
</reference>
<feature type="region of interest" description="Disordered" evidence="1">
    <location>
        <begin position="49"/>
        <end position="102"/>
    </location>
</feature>
<organism evidence="2 3">
    <name type="scientific">Rhamnusium bicolor</name>
    <dbReference type="NCBI Taxonomy" id="1586634"/>
    <lineage>
        <taxon>Eukaryota</taxon>
        <taxon>Metazoa</taxon>
        <taxon>Ecdysozoa</taxon>
        <taxon>Arthropoda</taxon>
        <taxon>Hexapoda</taxon>
        <taxon>Insecta</taxon>
        <taxon>Pterygota</taxon>
        <taxon>Neoptera</taxon>
        <taxon>Endopterygota</taxon>
        <taxon>Coleoptera</taxon>
        <taxon>Polyphaga</taxon>
        <taxon>Cucujiformia</taxon>
        <taxon>Chrysomeloidea</taxon>
        <taxon>Cerambycidae</taxon>
        <taxon>Lepturinae</taxon>
        <taxon>Rhagiini</taxon>
        <taxon>Rhamnusium</taxon>
    </lineage>
</organism>